<reference evidence="1 2" key="1">
    <citation type="journal article" date="2013" name="Genome Announc.">
        <title>Genome Sequence of Novosphingobium lindaniclasticum LE124T, Isolated from a Hexachlorocyclohexane Dumpsite.</title>
        <authorList>
            <person name="Saxena A."/>
            <person name="Nayyar N."/>
            <person name="Sangwan N."/>
            <person name="Kumari R."/>
            <person name="Khurana J.P."/>
            <person name="Lal R."/>
        </authorList>
    </citation>
    <scope>NUCLEOTIDE SEQUENCE [LARGE SCALE GENOMIC DNA]</scope>
    <source>
        <strain evidence="1 2">LE124</strain>
    </source>
</reference>
<accession>T0HCN9</accession>
<dbReference type="EMBL" id="ATHL01000126">
    <property type="protein sequence ID" value="EQB09893.1"/>
    <property type="molecule type" value="Genomic_DNA"/>
</dbReference>
<gene>
    <name evidence="1" type="ORF">L284_18585</name>
</gene>
<sequence length="201" mass="21446">MAEAPPPPPVVVVIPPRPSPPLGAAPNMTLPAKAADGSRRTVNTAVTPAQALWNLRSAYNVAALNCTGEQGAPILGGYTEFQKKYAKSLAAANKTLDKEFKTRFGAKAIREREAYQTQVYNFFALPPVVPSLCQAALDIANALQDVSAAQLEQFAPTGLANAEAPFRAFFDSYEQYQADLLAWEAQYGATRAEAANGDSLS</sequence>
<dbReference type="Proteomes" id="UP000015527">
    <property type="component" value="Unassembled WGS sequence"/>
</dbReference>
<comment type="caution">
    <text evidence="1">The sequence shown here is derived from an EMBL/GenBank/DDBJ whole genome shotgun (WGS) entry which is preliminary data.</text>
</comment>
<protein>
    <submittedName>
        <fullName evidence="1">Uncharacterized protein</fullName>
    </submittedName>
</protein>
<dbReference type="AlphaFoldDB" id="T0HCN9"/>
<proteinExistence type="predicted"/>
<organism evidence="1 2">
    <name type="scientific">Novosphingobium lindaniclasticum LE124</name>
    <dbReference type="NCBI Taxonomy" id="1096930"/>
    <lineage>
        <taxon>Bacteria</taxon>
        <taxon>Pseudomonadati</taxon>
        <taxon>Pseudomonadota</taxon>
        <taxon>Alphaproteobacteria</taxon>
        <taxon>Sphingomonadales</taxon>
        <taxon>Sphingomonadaceae</taxon>
        <taxon>Novosphingobium</taxon>
    </lineage>
</organism>
<dbReference type="PATRIC" id="fig|1096930.3.peg.3674"/>
<keyword evidence="2" id="KW-1185">Reference proteome</keyword>
<evidence type="ECO:0000313" key="2">
    <source>
        <dbReference type="Proteomes" id="UP000015527"/>
    </source>
</evidence>
<evidence type="ECO:0000313" key="1">
    <source>
        <dbReference type="EMBL" id="EQB09893.1"/>
    </source>
</evidence>
<name>T0HCN9_9SPHN</name>
<dbReference type="eggNOG" id="ENOG503460K">
    <property type="taxonomic scope" value="Bacteria"/>
</dbReference>